<accession>A0A9J5Y4G6</accession>
<evidence type="ECO:0000313" key="4">
    <source>
        <dbReference type="Proteomes" id="UP000824120"/>
    </source>
</evidence>
<dbReference type="EMBL" id="JACXVP010000007">
    <property type="protein sequence ID" value="KAG5594882.1"/>
    <property type="molecule type" value="Genomic_DNA"/>
</dbReference>
<dbReference type="InterPro" id="IPR000504">
    <property type="entry name" value="RRM_dom"/>
</dbReference>
<dbReference type="Proteomes" id="UP000824120">
    <property type="component" value="Chromosome 7"/>
</dbReference>
<gene>
    <name evidence="3" type="ORF">H5410_036114</name>
</gene>
<feature type="domain" description="RRM" evidence="2">
    <location>
        <begin position="43"/>
        <end position="69"/>
    </location>
</feature>
<dbReference type="OrthoDB" id="1326094at2759"/>
<evidence type="ECO:0000313" key="3">
    <source>
        <dbReference type="EMBL" id="KAG5594882.1"/>
    </source>
</evidence>
<dbReference type="GO" id="GO:0003723">
    <property type="term" value="F:RNA binding"/>
    <property type="evidence" value="ECO:0007669"/>
    <property type="project" value="UniProtKB-KW"/>
</dbReference>
<dbReference type="InterPro" id="IPR035979">
    <property type="entry name" value="RBD_domain_sf"/>
</dbReference>
<keyword evidence="1" id="KW-0694">RNA-binding</keyword>
<name>A0A9J5Y4G6_SOLCO</name>
<protein>
    <recommendedName>
        <fullName evidence="2">RRM domain-containing protein</fullName>
    </recommendedName>
</protein>
<dbReference type="Pfam" id="PF00076">
    <property type="entry name" value="RRM_1"/>
    <property type="match status" value="1"/>
</dbReference>
<sequence>MFMNEHASGEEHEHEHAEMVDAVEDAEHHEVAKERLKRKEFEIYIGGLDKDAVEDDLRKIFSQVGEVNGKKCGVSPVKTVKPYSWATYANLGQKKL</sequence>
<dbReference type="PANTHER" id="PTHR21245">
    <property type="entry name" value="HETEROGENEOUS NUCLEAR RIBONUCLEOPROTEIN"/>
    <property type="match status" value="1"/>
</dbReference>
<dbReference type="SUPFAM" id="SSF54928">
    <property type="entry name" value="RNA-binding domain, RBD"/>
    <property type="match status" value="1"/>
</dbReference>
<dbReference type="AlphaFoldDB" id="A0A9J5Y4G6"/>
<evidence type="ECO:0000256" key="1">
    <source>
        <dbReference type="ARBA" id="ARBA00022884"/>
    </source>
</evidence>
<dbReference type="Gene3D" id="3.30.70.330">
    <property type="match status" value="1"/>
</dbReference>
<dbReference type="InterPro" id="IPR012677">
    <property type="entry name" value="Nucleotide-bd_a/b_plait_sf"/>
</dbReference>
<organism evidence="3 4">
    <name type="scientific">Solanum commersonii</name>
    <name type="common">Commerson's wild potato</name>
    <name type="synonym">Commerson's nightshade</name>
    <dbReference type="NCBI Taxonomy" id="4109"/>
    <lineage>
        <taxon>Eukaryota</taxon>
        <taxon>Viridiplantae</taxon>
        <taxon>Streptophyta</taxon>
        <taxon>Embryophyta</taxon>
        <taxon>Tracheophyta</taxon>
        <taxon>Spermatophyta</taxon>
        <taxon>Magnoliopsida</taxon>
        <taxon>eudicotyledons</taxon>
        <taxon>Gunneridae</taxon>
        <taxon>Pentapetalae</taxon>
        <taxon>asterids</taxon>
        <taxon>lamiids</taxon>
        <taxon>Solanales</taxon>
        <taxon>Solanaceae</taxon>
        <taxon>Solanoideae</taxon>
        <taxon>Solaneae</taxon>
        <taxon>Solanum</taxon>
    </lineage>
</organism>
<reference evidence="3 4" key="1">
    <citation type="submission" date="2020-09" db="EMBL/GenBank/DDBJ databases">
        <title>De no assembly of potato wild relative species, Solanum commersonii.</title>
        <authorList>
            <person name="Cho K."/>
        </authorList>
    </citation>
    <scope>NUCLEOTIDE SEQUENCE [LARGE SCALE GENOMIC DNA]</scope>
    <source>
        <strain evidence="3">LZ3.2</strain>
        <tissue evidence="3">Leaf</tissue>
    </source>
</reference>
<proteinExistence type="predicted"/>
<comment type="caution">
    <text evidence="3">The sequence shown here is derived from an EMBL/GenBank/DDBJ whole genome shotgun (WGS) entry which is preliminary data.</text>
</comment>
<evidence type="ECO:0000259" key="2">
    <source>
        <dbReference type="Pfam" id="PF00076"/>
    </source>
</evidence>
<keyword evidence="4" id="KW-1185">Reference proteome</keyword>